<evidence type="ECO:0000313" key="2">
    <source>
        <dbReference type="EMBL" id="HIS31330.1"/>
    </source>
</evidence>
<dbReference type="InterPro" id="IPR013815">
    <property type="entry name" value="ATP_grasp_subdomain_1"/>
</dbReference>
<dbReference type="SUPFAM" id="SSF56059">
    <property type="entry name" value="Glutathione synthetase ATP-binding domain-like"/>
    <property type="match status" value="1"/>
</dbReference>
<dbReference type="Pfam" id="PF01326">
    <property type="entry name" value="PPDK_N"/>
    <property type="match status" value="1"/>
</dbReference>
<reference evidence="2" key="1">
    <citation type="submission" date="2020-10" db="EMBL/GenBank/DDBJ databases">
        <authorList>
            <person name="Gilroy R."/>
        </authorList>
    </citation>
    <scope>NUCLEOTIDE SEQUENCE</scope>
    <source>
        <strain evidence="2">CHK190-19873</strain>
    </source>
</reference>
<dbReference type="GO" id="GO:0016301">
    <property type="term" value="F:kinase activity"/>
    <property type="evidence" value="ECO:0007669"/>
    <property type="project" value="UniProtKB-KW"/>
</dbReference>
<protein>
    <submittedName>
        <fullName evidence="2">Pyruvate kinase</fullName>
    </submittedName>
</protein>
<gene>
    <name evidence="2" type="ORF">IAB44_07260</name>
</gene>
<evidence type="ECO:0000313" key="3">
    <source>
        <dbReference type="Proteomes" id="UP000823935"/>
    </source>
</evidence>
<name>A0A9D1ESA6_9FIRM</name>
<dbReference type="AlphaFoldDB" id="A0A9D1ESA6"/>
<accession>A0A9D1ESA6</accession>
<keyword evidence="2" id="KW-0418">Kinase</keyword>
<keyword evidence="2" id="KW-0670">Pyruvate</keyword>
<dbReference type="Proteomes" id="UP000823935">
    <property type="component" value="Unassembled WGS sequence"/>
</dbReference>
<reference evidence="2" key="2">
    <citation type="journal article" date="2021" name="PeerJ">
        <title>Extensive microbial diversity within the chicken gut microbiome revealed by metagenomics and culture.</title>
        <authorList>
            <person name="Gilroy R."/>
            <person name="Ravi A."/>
            <person name="Getino M."/>
            <person name="Pursley I."/>
            <person name="Horton D.L."/>
            <person name="Alikhan N.F."/>
            <person name="Baker D."/>
            <person name="Gharbi K."/>
            <person name="Hall N."/>
            <person name="Watson M."/>
            <person name="Adriaenssens E.M."/>
            <person name="Foster-Nyarko E."/>
            <person name="Jarju S."/>
            <person name="Secka A."/>
            <person name="Antonio M."/>
            <person name="Oren A."/>
            <person name="Chaudhuri R.R."/>
            <person name="La Ragione R."/>
            <person name="Hildebrand F."/>
            <person name="Pallen M.J."/>
        </authorList>
    </citation>
    <scope>NUCLEOTIDE SEQUENCE</scope>
    <source>
        <strain evidence="2">CHK190-19873</strain>
    </source>
</reference>
<keyword evidence="2" id="KW-0808">Transferase</keyword>
<dbReference type="Gene3D" id="3.30.1490.20">
    <property type="entry name" value="ATP-grasp fold, A domain"/>
    <property type="match status" value="1"/>
</dbReference>
<comment type="caution">
    <text evidence="2">The sequence shown here is derived from an EMBL/GenBank/DDBJ whole genome shotgun (WGS) entry which is preliminary data.</text>
</comment>
<dbReference type="InterPro" id="IPR002192">
    <property type="entry name" value="PPDK_AMP/ATP-bd"/>
</dbReference>
<sequence length="845" mass="97552">MERRVSTGMPGLDRVIDMLRLGDNVVWQVDTLSDYRKVVEPYIRQAKADGRALYYIRFGTHEPVVRDLEGITVYEVDADQGFEYFATRIHRIIEKCGRKAFYVFDCLTDLLKYWYSDRMIGNFFRVTCPYLFELDTIAYFALIRDSHTAETIGRIRDTTQLLLDLYYENGSFYVHPLKVWQRHSATMFFPHKLIGDEAVCISASVDAAVLAGRFTLNAGRMDYWDITFDEANRAMAGSDREKEKYKELLLRLLLGSESHMRDLCWKYFSLRDLLNIRRREIGTGKIGGKSIGMLLARKILERDPEKRFQPLLEMHDSFYIGADVYYTYIVRNDCWTLRTKQKTEEGYFRYAPMLREKLLEGDFSEETREQFRQVLEYFGQSPIIVRSSSLLEDNFGNAFAGKYDSVFCANQGGPEERLEAFIRAVKQVYASTMNEDALQYRKDRGLMEKDEQMALLVQRVSGDHYGDFFFPHMAGVGNSSNLYVWDAETDINAGMLRLVFGLGTRAVDRVDGDYPRIVNLDAPTRAPLISNGDERKFSQHYMDLINTRRNEWSHYSVDRAMELELHTDKGLIATKDFATSRRKRELGIPGDAYIVDFRKLLGETDFPRVMRAMLKRLAKAYQYPVDIEFCVNFDENGRYRINLLQCRPLQTRGLGKVVEFPREKDQKLCLLSTKGNFMGGNVHYPVDYIVYVKPEAYLALPEQERYGVARKIGELNRALKGKHAILIGHGRWGTTTTSLGVPVNFTELMHMEAIFEVSYTQGHLMPELSYGSHFFQDLVESGVFYGAVFDGDQDVIFNRDYLYGQPNCLKEFAGEAFEEVISVIHSPGMELFSDTVSQRMLCAVV</sequence>
<evidence type="ECO:0000259" key="1">
    <source>
        <dbReference type="Pfam" id="PF01326"/>
    </source>
</evidence>
<feature type="domain" description="Pyruvate phosphate dikinase AMP/ATP-binding" evidence="1">
    <location>
        <begin position="285"/>
        <end position="662"/>
    </location>
</feature>
<proteinExistence type="predicted"/>
<dbReference type="EMBL" id="DVIQ01000035">
    <property type="protein sequence ID" value="HIS31330.1"/>
    <property type="molecule type" value="Genomic_DNA"/>
</dbReference>
<dbReference type="GO" id="GO:0005524">
    <property type="term" value="F:ATP binding"/>
    <property type="evidence" value="ECO:0007669"/>
    <property type="project" value="InterPro"/>
</dbReference>
<organism evidence="2 3">
    <name type="scientific">Candidatus Limivivens intestinipullorum</name>
    <dbReference type="NCBI Taxonomy" id="2840858"/>
    <lineage>
        <taxon>Bacteria</taxon>
        <taxon>Bacillati</taxon>
        <taxon>Bacillota</taxon>
        <taxon>Clostridia</taxon>
        <taxon>Lachnospirales</taxon>
        <taxon>Lachnospiraceae</taxon>
        <taxon>Lachnospiraceae incertae sedis</taxon>
        <taxon>Candidatus Limivivens</taxon>
    </lineage>
</organism>